<keyword evidence="1" id="KW-0813">Transport</keyword>
<dbReference type="Pfam" id="PF00042">
    <property type="entry name" value="Globin"/>
    <property type="match status" value="1"/>
</dbReference>
<evidence type="ECO:0000259" key="2">
    <source>
        <dbReference type="PROSITE" id="PS01033"/>
    </source>
</evidence>
<dbReference type="GO" id="GO:0005344">
    <property type="term" value="F:oxygen carrier activity"/>
    <property type="evidence" value="ECO:0007669"/>
    <property type="project" value="UniProtKB-KW"/>
</dbReference>
<sequence>MMRCIDDPAFISAFYERLFNASDEIKAKFRFTDFEKQNAMLRRSLLLCAEATAGRTEALREVNERATTHDRDHLDIEPHLYAVWIDTLIATASDFDLRWNADVEAAWRKILGHVVQQMIRRY</sequence>
<dbReference type="GO" id="GO:0020037">
    <property type="term" value="F:heme binding"/>
    <property type="evidence" value="ECO:0007669"/>
    <property type="project" value="InterPro"/>
</dbReference>
<keyword evidence="1" id="KW-0561">Oxygen transport</keyword>
<evidence type="ECO:0000313" key="3">
    <source>
        <dbReference type="EMBL" id="HAN27838.1"/>
    </source>
</evidence>
<dbReference type="CDD" id="cd01040">
    <property type="entry name" value="Mb-like"/>
    <property type="match status" value="1"/>
</dbReference>
<comment type="caution">
    <text evidence="3">The sequence shown here is derived from an EMBL/GenBank/DDBJ whole genome shotgun (WGS) entry which is preliminary data.</text>
</comment>
<name>A0A3C1KMY9_9GAMM</name>
<organism evidence="3 4">
    <name type="scientific">Haliea salexigens</name>
    <dbReference type="NCBI Taxonomy" id="287487"/>
    <lineage>
        <taxon>Bacteria</taxon>
        <taxon>Pseudomonadati</taxon>
        <taxon>Pseudomonadota</taxon>
        <taxon>Gammaproteobacteria</taxon>
        <taxon>Cellvibrionales</taxon>
        <taxon>Halieaceae</taxon>
        <taxon>Haliea</taxon>
    </lineage>
</organism>
<evidence type="ECO:0000313" key="4">
    <source>
        <dbReference type="Proteomes" id="UP000259273"/>
    </source>
</evidence>
<dbReference type="AlphaFoldDB" id="A0A3C1KMY9"/>
<feature type="domain" description="Globin" evidence="2">
    <location>
        <begin position="1"/>
        <end position="122"/>
    </location>
</feature>
<evidence type="ECO:0000256" key="1">
    <source>
        <dbReference type="RuleBase" id="RU000356"/>
    </source>
</evidence>
<dbReference type="Proteomes" id="UP000259273">
    <property type="component" value="Unassembled WGS sequence"/>
</dbReference>
<reference evidence="3 4" key="1">
    <citation type="journal article" date="2018" name="Nat. Biotechnol.">
        <title>A standardized bacterial taxonomy based on genome phylogeny substantially revises the tree of life.</title>
        <authorList>
            <person name="Parks D.H."/>
            <person name="Chuvochina M."/>
            <person name="Waite D.W."/>
            <person name="Rinke C."/>
            <person name="Skarshewski A."/>
            <person name="Chaumeil P.A."/>
            <person name="Hugenholtz P."/>
        </authorList>
    </citation>
    <scope>NUCLEOTIDE SEQUENCE [LARGE SCALE GENOMIC DNA]</scope>
    <source>
        <strain evidence="3">UBA9158</strain>
    </source>
</reference>
<proteinExistence type="inferred from homology"/>
<dbReference type="InterPro" id="IPR044399">
    <property type="entry name" value="Mb-like_M"/>
</dbReference>
<keyword evidence="1" id="KW-0408">Iron</keyword>
<protein>
    <submittedName>
        <fullName evidence="3">Globin</fullName>
    </submittedName>
</protein>
<dbReference type="GO" id="GO:0019825">
    <property type="term" value="F:oxygen binding"/>
    <property type="evidence" value="ECO:0007669"/>
    <property type="project" value="InterPro"/>
</dbReference>
<dbReference type="InterPro" id="IPR000971">
    <property type="entry name" value="Globin"/>
</dbReference>
<gene>
    <name evidence="3" type="ORF">DCP75_08995</name>
</gene>
<comment type="similarity">
    <text evidence="1">Belongs to the globin family.</text>
</comment>
<dbReference type="SUPFAM" id="SSF46458">
    <property type="entry name" value="Globin-like"/>
    <property type="match status" value="1"/>
</dbReference>
<keyword evidence="1" id="KW-0479">Metal-binding</keyword>
<accession>A0A3C1KMY9</accession>
<dbReference type="PROSITE" id="PS01033">
    <property type="entry name" value="GLOBIN"/>
    <property type="match status" value="1"/>
</dbReference>
<dbReference type="InterPro" id="IPR009050">
    <property type="entry name" value="Globin-like_sf"/>
</dbReference>
<keyword evidence="1" id="KW-0349">Heme</keyword>
<dbReference type="InterPro" id="IPR012292">
    <property type="entry name" value="Globin/Proto"/>
</dbReference>
<dbReference type="EMBL" id="DMND01000124">
    <property type="protein sequence ID" value="HAN27838.1"/>
    <property type="molecule type" value="Genomic_DNA"/>
</dbReference>
<dbReference type="Gene3D" id="1.10.490.10">
    <property type="entry name" value="Globins"/>
    <property type="match status" value="1"/>
</dbReference>
<dbReference type="STRING" id="1121937.GCA_000423125_03826"/>